<accession>A0A6P2USG7</accession>
<name>A0A6P2USG7_BURL3</name>
<sequence>MRSVEGESGGEGAGGYALSRLLFAGRATTDTAGILHPAAWRRPACGTSAAVVRHSLGGGVFGRNSHSGSIAQCQHSGLRALHT</sequence>
<dbReference type="Proteomes" id="UP000494260">
    <property type="component" value="Unassembled WGS sequence"/>
</dbReference>
<evidence type="ECO:0000313" key="1">
    <source>
        <dbReference type="EMBL" id="VWC80198.1"/>
    </source>
</evidence>
<evidence type="ECO:0000313" key="2">
    <source>
        <dbReference type="Proteomes" id="UP000494260"/>
    </source>
</evidence>
<organism evidence="1 2">
    <name type="scientific">Burkholderia lata (strain ATCC 17760 / DSM 23089 / LMG 22485 / NCIMB 9086 / R18194 / 383)</name>
    <dbReference type="NCBI Taxonomy" id="482957"/>
    <lineage>
        <taxon>Bacteria</taxon>
        <taxon>Pseudomonadati</taxon>
        <taxon>Pseudomonadota</taxon>
        <taxon>Betaproteobacteria</taxon>
        <taxon>Burkholderiales</taxon>
        <taxon>Burkholderiaceae</taxon>
        <taxon>Burkholderia</taxon>
        <taxon>Burkholderia cepacia complex</taxon>
    </lineage>
</organism>
<dbReference type="EMBL" id="CABVQH010000009">
    <property type="protein sequence ID" value="VWC80198.1"/>
    <property type="molecule type" value="Genomic_DNA"/>
</dbReference>
<reference evidence="1 2" key="1">
    <citation type="submission" date="2019-09" db="EMBL/GenBank/DDBJ databases">
        <authorList>
            <person name="Depoorter E."/>
        </authorList>
    </citation>
    <scope>NUCLEOTIDE SEQUENCE [LARGE SCALE GENOMIC DNA]</scope>
    <source>
        <strain evidence="1">R-18109</strain>
    </source>
</reference>
<proteinExistence type="predicted"/>
<protein>
    <submittedName>
        <fullName evidence="1">Uncharacterized protein</fullName>
    </submittedName>
</protein>
<dbReference type="AlphaFoldDB" id="A0A6P2USG7"/>
<gene>
    <name evidence="1" type="ORF">BLA18109_03184</name>
</gene>